<name>A0A511TE28_MYXFU</name>
<protein>
    <recommendedName>
        <fullName evidence="3">Lipoprotein</fullName>
    </recommendedName>
</protein>
<accession>A0A511TE28</accession>
<dbReference type="AlphaFoldDB" id="A0A511TE28"/>
<organism evidence="1 2">
    <name type="scientific">Myxococcus fulvus</name>
    <dbReference type="NCBI Taxonomy" id="33"/>
    <lineage>
        <taxon>Bacteria</taxon>
        <taxon>Pseudomonadati</taxon>
        <taxon>Myxococcota</taxon>
        <taxon>Myxococcia</taxon>
        <taxon>Myxococcales</taxon>
        <taxon>Cystobacterineae</taxon>
        <taxon>Myxococcaceae</taxon>
        <taxon>Myxococcus</taxon>
    </lineage>
</organism>
<evidence type="ECO:0008006" key="3">
    <source>
        <dbReference type="Google" id="ProtNLM"/>
    </source>
</evidence>
<evidence type="ECO:0000313" key="1">
    <source>
        <dbReference type="EMBL" id="GEN12416.1"/>
    </source>
</evidence>
<gene>
    <name evidence="1" type="ORF">MFU01_74530</name>
</gene>
<proteinExistence type="predicted"/>
<comment type="caution">
    <text evidence="1">The sequence shown here is derived from an EMBL/GenBank/DDBJ whole genome shotgun (WGS) entry which is preliminary data.</text>
</comment>
<dbReference type="Proteomes" id="UP000321514">
    <property type="component" value="Unassembled WGS sequence"/>
</dbReference>
<evidence type="ECO:0000313" key="2">
    <source>
        <dbReference type="Proteomes" id="UP000321514"/>
    </source>
</evidence>
<reference evidence="1 2" key="1">
    <citation type="submission" date="2019-07" db="EMBL/GenBank/DDBJ databases">
        <title>Whole genome shotgun sequence of Myxococcus fulvus NBRC 100333.</title>
        <authorList>
            <person name="Hosoyama A."/>
            <person name="Uohara A."/>
            <person name="Ohji S."/>
            <person name="Ichikawa N."/>
        </authorList>
    </citation>
    <scope>NUCLEOTIDE SEQUENCE [LARGE SCALE GENOMIC DNA]</scope>
    <source>
        <strain evidence="1 2">NBRC 100333</strain>
    </source>
</reference>
<sequence>MSAIARRFAFIAAVVVSFFSTGCGEPTEEAQGPLRSEEARLIPDPTPGPGRYEYMYTYFTDRTYTVRVGWVLHRCNGTVERDGVTTEFQQEVVYACGGTPTMAPTSTPAPVSASDESLLCTASIQCVDWHMTPCGAQGRVIPCCLDVDEESTCFCGRGYWRC</sequence>
<dbReference type="EMBL" id="BJXR01000061">
    <property type="protein sequence ID" value="GEN12416.1"/>
    <property type="molecule type" value="Genomic_DNA"/>
</dbReference>
<dbReference type="PROSITE" id="PS51257">
    <property type="entry name" value="PROKAR_LIPOPROTEIN"/>
    <property type="match status" value="1"/>
</dbReference>